<dbReference type="Proteomes" id="UP000246278">
    <property type="component" value="Unassembled WGS sequence"/>
</dbReference>
<accession>A0A317T351</accession>
<proteinExistence type="predicted"/>
<dbReference type="EMBL" id="PDNZ01000011">
    <property type="protein sequence ID" value="PWW81054.1"/>
    <property type="molecule type" value="Genomic_DNA"/>
</dbReference>
<dbReference type="AlphaFoldDB" id="A0A317T351"/>
<reference evidence="2" key="1">
    <citation type="submission" date="2017-10" db="EMBL/GenBank/DDBJ databases">
        <authorList>
            <person name="Gaisin V.A."/>
            <person name="Rysina M.S."/>
            <person name="Grouzdev D.S."/>
        </authorList>
    </citation>
    <scope>NUCLEOTIDE SEQUENCE [LARGE SCALE GENOMIC DNA]</scope>
    <source>
        <strain evidence="2">V1</strain>
    </source>
</reference>
<name>A0A317T351_9CHLB</name>
<sequence length="135" mass="15597">MTYWLDLFAGVTWNEFSNAGSKVTGFRETRWKTIQRIKEGDIFLCYLTGVSQFFVLLEITGKPFQDDSLVWKDMVFHVACQLNLCWNSIQSMGFQSMTYGTAFHVFLSRMQPMFGLGPFEDHRQSGRNQMGKPNA</sequence>
<dbReference type="RefSeq" id="WP_110024312.1">
    <property type="nucleotide sequence ID" value="NZ_PDNZ01000011.1"/>
</dbReference>
<protein>
    <recommendedName>
        <fullName evidence="3">EVE domain-containing protein</fullName>
    </recommendedName>
</protein>
<comment type="caution">
    <text evidence="1">The sequence shown here is derived from an EMBL/GenBank/DDBJ whole genome shotgun (WGS) entry which is preliminary data.</text>
</comment>
<keyword evidence="2" id="KW-1185">Reference proteome</keyword>
<dbReference type="Gene3D" id="3.10.590.10">
    <property type="entry name" value="ph1033 like domains"/>
    <property type="match status" value="1"/>
</dbReference>
<dbReference type="OrthoDB" id="6807706at2"/>
<organism evidence="1 2">
    <name type="scientific">Prosthecochloris marina</name>
    <dbReference type="NCBI Taxonomy" id="2017681"/>
    <lineage>
        <taxon>Bacteria</taxon>
        <taxon>Pseudomonadati</taxon>
        <taxon>Chlorobiota</taxon>
        <taxon>Chlorobiia</taxon>
        <taxon>Chlorobiales</taxon>
        <taxon>Chlorobiaceae</taxon>
        <taxon>Prosthecochloris</taxon>
    </lineage>
</organism>
<evidence type="ECO:0008006" key="3">
    <source>
        <dbReference type="Google" id="ProtNLM"/>
    </source>
</evidence>
<evidence type="ECO:0000313" key="2">
    <source>
        <dbReference type="Proteomes" id="UP000246278"/>
    </source>
</evidence>
<gene>
    <name evidence="1" type="ORF">CR164_12375</name>
</gene>
<evidence type="ECO:0000313" key="1">
    <source>
        <dbReference type="EMBL" id="PWW81054.1"/>
    </source>
</evidence>